<evidence type="ECO:0000313" key="3">
    <source>
        <dbReference type="Proteomes" id="UP000009022"/>
    </source>
</evidence>
<dbReference type="HOGENOM" id="CLU_262337_0_0_1"/>
<dbReference type="InParanoid" id="B3S8R8"/>
<dbReference type="Proteomes" id="UP000009022">
    <property type="component" value="Unassembled WGS sequence"/>
</dbReference>
<dbReference type="GeneID" id="6757855"/>
<evidence type="ECO:0000256" key="1">
    <source>
        <dbReference type="SAM" id="MobiDB-lite"/>
    </source>
</evidence>
<sequence>MASKIPHGEESSSERSLNHRANNKPDSTFSQPTSRHRFAPTYERSKQNSERGSGKRPGATTNFYDNANPSRSDSSNWRQRRNPLLDGNTNLKTSSTYHEQRDRAPSNDRSSWKKSGGRTFHRNPSFNSDFSNNDSRQNYNTKVGRSRDEIQSPKSLFFLRHSYGDKQTVELRTYNDSGYGMDTISKSSGGSEPFYIPHLSPICPSNQDEINDLSVMLQSSLTEIKGKITDSTFNHLNANIRYGLVYVDVPRPFVDQMPAPDFKKHLNQISPSAHGNNPLMKRRICISTGFSPINDNYLPKYDQLERNPPLILDNEEQTFTVVSGYDKNKIYQQADYNNRMELIRKDNSMTYLQFDIRNSPCSPDVQISITGNNCQNGTETVAGYRKNTTIKKSTPILQYNRDTDDIVVAKEYGDVRHVRCKKTKFFKLSKDVEIWEALRQNIVIEASDIIEYSYLDRKIGRFNRRLDKAEINIRIKLNSILRLENLTLFAENLHKLIFITLPKYFVKLNQYGHQIVKWSRNWNPKMSKHGYRQDDGKMKLLNGRLPHEQFKTWKLVLLRHSSGHSQKVKFYEREGFGCNFKINYKPLNSSSRPLPYSRILPTPDTCNDEIEELSTMFQLWIGKVVAECSDPSVFDNLNASIRCGRMYLAKLQPFVTEMPITQFKERLNSRQVNPDNRILTGFTSNCHKDLLDYADLQEKPLLVLDHEEEIFRIAFDIDDYRICAYADCKFANDEIELISYNEDRTYLKFDVKNSGYGKDFRISFIGNDYQNTQDIPSKWQDIAIDKCPIITRDKTAGDIIVGKAYTEYIRNVRRNRTKYFKFSAQVDLSEDLRQLIIIQVTDTTNYSQLDKSTGRFKKSFTSKELNVKMPLNSILQSGDCHMLAQNLHKIMFTILPEYLVKRTLRSNQYYRSVFKNKFRKLFGNRGPSNRRRNNTKIKFLLLRHSYMDYQIVEFHEYDKDACYRMDRYYRALANNSNPFYAPHITYNYNTDYEEINELSNKLQKWISTAERNYAIASKLPKFYMKLRYGHVYLTELKPYTYRMTVEEFKEDLLKIMLPPRRKKKNSYEFHRTIRTGFYPAYENYDDDIAKSGALVLDHVGETYRIAFNSGDSKILDYADFNDQMELIANYEDKTYLKLDIKNSGKGRDARISIHNNEFENEKLSSKMFKMEADEPAILTRDRYTDHVMVGKVYTDFVYNVRHKKARHFKLSDNVPLWDKLRQAITVRIADVVEYFMLDRSSGRFHERHEKVEVNIRFQLDSMIRQENCRLLAENLHKLMFTILPRYLSSQ</sequence>
<dbReference type="KEGG" id="tad:TRIADDRAFT_60638"/>
<feature type="compositionally biased region" description="Basic and acidic residues" evidence="1">
    <location>
        <begin position="43"/>
        <end position="53"/>
    </location>
</feature>
<feature type="compositionally biased region" description="Polar residues" evidence="1">
    <location>
        <begin position="24"/>
        <end position="33"/>
    </location>
</feature>
<feature type="compositionally biased region" description="Polar residues" evidence="1">
    <location>
        <begin position="87"/>
        <end position="97"/>
    </location>
</feature>
<evidence type="ECO:0000313" key="2">
    <source>
        <dbReference type="EMBL" id="EDV20999.1"/>
    </source>
</evidence>
<gene>
    <name evidence="2" type="ORF">TRIADDRAFT_60638</name>
</gene>
<dbReference type="CTD" id="6757855"/>
<reference evidence="2 3" key="1">
    <citation type="journal article" date="2008" name="Nature">
        <title>The Trichoplax genome and the nature of placozoans.</title>
        <authorList>
            <person name="Srivastava M."/>
            <person name="Begovic E."/>
            <person name="Chapman J."/>
            <person name="Putnam N.H."/>
            <person name="Hellsten U."/>
            <person name="Kawashima T."/>
            <person name="Kuo A."/>
            <person name="Mitros T."/>
            <person name="Salamov A."/>
            <person name="Carpenter M.L."/>
            <person name="Signorovitch A.Y."/>
            <person name="Moreno M.A."/>
            <person name="Kamm K."/>
            <person name="Grimwood J."/>
            <person name="Schmutz J."/>
            <person name="Shapiro H."/>
            <person name="Grigoriev I.V."/>
            <person name="Buss L.W."/>
            <person name="Schierwater B."/>
            <person name="Dellaporta S.L."/>
            <person name="Rokhsar D.S."/>
        </authorList>
    </citation>
    <scope>NUCLEOTIDE SEQUENCE [LARGE SCALE GENOMIC DNA]</scope>
    <source>
        <strain evidence="2 3">Grell-BS-1999</strain>
    </source>
</reference>
<name>B3S8R8_TRIAD</name>
<dbReference type="EMBL" id="DS985256">
    <property type="protein sequence ID" value="EDV20999.1"/>
    <property type="molecule type" value="Genomic_DNA"/>
</dbReference>
<dbReference type="RefSeq" id="XP_002116643.1">
    <property type="nucleotide sequence ID" value="XM_002116607.1"/>
</dbReference>
<organism evidence="2 3">
    <name type="scientific">Trichoplax adhaerens</name>
    <name type="common">Trichoplax reptans</name>
    <dbReference type="NCBI Taxonomy" id="10228"/>
    <lineage>
        <taxon>Eukaryota</taxon>
        <taxon>Metazoa</taxon>
        <taxon>Placozoa</taxon>
        <taxon>Uniplacotomia</taxon>
        <taxon>Trichoplacea</taxon>
        <taxon>Trichoplacidae</taxon>
        <taxon>Trichoplax</taxon>
    </lineage>
</organism>
<keyword evidence="3" id="KW-1185">Reference proteome</keyword>
<feature type="compositionally biased region" description="Low complexity" evidence="1">
    <location>
        <begin position="123"/>
        <end position="135"/>
    </location>
</feature>
<accession>B3S8R8</accession>
<proteinExistence type="predicted"/>
<dbReference type="PhylomeDB" id="B3S8R8"/>
<feature type="compositionally biased region" description="Polar residues" evidence="1">
    <location>
        <begin position="59"/>
        <end position="77"/>
    </location>
</feature>
<protein>
    <submittedName>
        <fullName evidence="2">Uncharacterized protein</fullName>
    </submittedName>
</protein>
<feature type="region of interest" description="Disordered" evidence="1">
    <location>
        <begin position="1"/>
        <end position="148"/>
    </location>
</feature>
<feature type="compositionally biased region" description="Basic and acidic residues" evidence="1">
    <location>
        <begin position="1"/>
        <end position="17"/>
    </location>
</feature>